<dbReference type="AlphaFoldDB" id="A0A1G2E3K8"/>
<feature type="transmembrane region" description="Helical" evidence="3">
    <location>
        <begin position="250"/>
        <end position="268"/>
    </location>
</feature>
<feature type="transmembrane region" description="Helical" evidence="3">
    <location>
        <begin position="409"/>
        <end position="426"/>
    </location>
</feature>
<dbReference type="PANTHER" id="PTHR37422:SF17">
    <property type="entry name" value="O-ANTIGEN LIGASE"/>
    <property type="match status" value="1"/>
</dbReference>
<evidence type="ECO:0000256" key="3">
    <source>
        <dbReference type="SAM" id="Phobius"/>
    </source>
</evidence>
<sequence>MLKETSLTVKICGWITKYSIYVLVFLMPILFLPWTSEVLDFNKQALLICLAFISFFSWMLKVLISGEFKVNINKVHIFLIILFLAYLLSTVFSIDRYGSFWGWPRVTSDSLLSVIGLVIFYFVASNVFSKKEITASVYIFSVSALIAEIFGVLQFFGLFIVPLGFTKNVAFNTIGSAGGLGIFAATLLPLTIVLLISARKWSKLLFAAEIFFSAAILLLINFSMVWWTVVFGTALLMICGLFKRDLFDGRWMALPMFFMAVSLFFIILNPQINWLPQKINEVSLSKDANFQIDIQIFKEKPVFGSGPGTFSYNFSKFKSPDFSKTALWEAVFNNGNSKIMTSLATVGGFGILAFLALSAAIIFYAGKFLFVNKNDSDQDIFYSILGLGLFISLVTEIASYFLHNSNLSLDFLLFFLMAVLVGLIFGERKEYDLKPSSLLTLFVTFTFTLVFIFGLGLLILGGQRYAAEVSYYNSLNALQSGRLDDGIKNLENAASANSNVDLYFRQLSQVYLLKAQDVLSDKSKSQGDKTNTIQVLVSNSINAAKIATDLNPKTAGNWLVRGYIYQNLNGLISDSSTWAINSYNEALKLDPNNPYSLTQLGVIYYQNKDYQNAKTNLDQALNLKPDYSNGLYFSGLVFDQLGQKAKAIEQFTVLSKLNPASSIDIQKIIDNLTAGNGALDGLVQQTPTPETPETLAPNQNTNPQTIPKTEAQPIKK</sequence>
<reference evidence="4 5" key="1">
    <citation type="journal article" date="2016" name="Nat. Commun.">
        <title>Thousands of microbial genomes shed light on interconnected biogeochemical processes in an aquifer system.</title>
        <authorList>
            <person name="Anantharaman K."/>
            <person name="Brown C.T."/>
            <person name="Hug L.A."/>
            <person name="Sharon I."/>
            <person name="Castelle C.J."/>
            <person name="Probst A.J."/>
            <person name="Thomas B.C."/>
            <person name="Singh A."/>
            <person name="Wilkins M.J."/>
            <person name="Karaoz U."/>
            <person name="Brodie E.L."/>
            <person name="Williams K.H."/>
            <person name="Hubbard S.S."/>
            <person name="Banfield J.F."/>
        </authorList>
    </citation>
    <scope>NUCLEOTIDE SEQUENCE [LARGE SCALE GENOMIC DNA]</scope>
</reference>
<dbReference type="PANTHER" id="PTHR37422">
    <property type="entry name" value="TEICHURONIC ACID BIOSYNTHESIS PROTEIN TUAE"/>
    <property type="match status" value="1"/>
</dbReference>
<feature type="transmembrane region" description="Helical" evidence="3">
    <location>
        <begin position="136"/>
        <end position="165"/>
    </location>
</feature>
<feature type="transmembrane region" description="Helical" evidence="3">
    <location>
        <begin position="75"/>
        <end position="94"/>
    </location>
</feature>
<evidence type="ECO:0000256" key="2">
    <source>
        <dbReference type="SAM" id="MobiDB-lite"/>
    </source>
</evidence>
<dbReference type="SUPFAM" id="SSF48452">
    <property type="entry name" value="TPR-like"/>
    <property type="match status" value="1"/>
</dbReference>
<feature type="transmembrane region" description="Helical" evidence="3">
    <location>
        <begin position="44"/>
        <end position="63"/>
    </location>
</feature>
<name>A0A1G2E3K8_9BACT</name>
<keyword evidence="3" id="KW-0812">Transmembrane</keyword>
<dbReference type="PROSITE" id="PS50005">
    <property type="entry name" value="TPR"/>
    <property type="match status" value="1"/>
</dbReference>
<accession>A0A1G2E3K8</accession>
<protein>
    <submittedName>
        <fullName evidence="4">Uncharacterized protein</fullName>
    </submittedName>
</protein>
<evidence type="ECO:0000313" key="5">
    <source>
        <dbReference type="Proteomes" id="UP000177360"/>
    </source>
</evidence>
<feature type="transmembrane region" description="Helical" evidence="3">
    <location>
        <begin position="12"/>
        <end position="32"/>
    </location>
</feature>
<feature type="transmembrane region" description="Helical" evidence="3">
    <location>
        <begin position="380"/>
        <end position="402"/>
    </location>
</feature>
<dbReference type="InterPro" id="IPR051533">
    <property type="entry name" value="WaaL-like"/>
</dbReference>
<comment type="caution">
    <text evidence="4">The sequence shown here is derived from an EMBL/GenBank/DDBJ whole genome shotgun (WGS) entry which is preliminary data.</text>
</comment>
<feature type="transmembrane region" description="Helical" evidence="3">
    <location>
        <begin position="210"/>
        <end position="238"/>
    </location>
</feature>
<feature type="region of interest" description="Disordered" evidence="2">
    <location>
        <begin position="680"/>
        <end position="716"/>
    </location>
</feature>
<dbReference type="InterPro" id="IPR011990">
    <property type="entry name" value="TPR-like_helical_dom_sf"/>
</dbReference>
<proteinExistence type="predicted"/>
<feature type="transmembrane region" description="Helical" evidence="3">
    <location>
        <begin position="343"/>
        <end position="365"/>
    </location>
</feature>
<feature type="transmembrane region" description="Helical" evidence="3">
    <location>
        <begin position="438"/>
        <end position="460"/>
    </location>
</feature>
<dbReference type="EMBL" id="MHLZ01000006">
    <property type="protein sequence ID" value="OGZ20259.1"/>
    <property type="molecule type" value="Genomic_DNA"/>
</dbReference>
<feature type="repeat" description="TPR" evidence="1">
    <location>
        <begin position="594"/>
        <end position="627"/>
    </location>
</feature>
<feature type="transmembrane region" description="Helical" evidence="3">
    <location>
        <begin position="177"/>
        <end position="198"/>
    </location>
</feature>
<organism evidence="4 5">
    <name type="scientific">Candidatus Nealsonbacteria bacterium RIFCSPHIGHO2_01_FULL_38_55</name>
    <dbReference type="NCBI Taxonomy" id="1801664"/>
    <lineage>
        <taxon>Bacteria</taxon>
        <taxon>Candidatus Nealsoniibacteriota</taxon>
    </lineage>
</organism>
<evidence type="ECO:0000256" key="1">
    <source>
        <dbReference type="PROSITE-ProRule" id="PRU00339"/>
    </source>
</evidence>
<evidence type="ECO:0000313" key="4">
    <source>
        <dbReference type="EMBL" id="OGZ20259.1"/>
    </source>
</evidence>
<gene>
    <name evidence="4" type="ORF">A2626_02475</name>
</gene>
<keyword evidence="3" id="KW-1133">Transmembrane helix</keyword>
<feature type="transmembrane region" description="Helical" evidence="3">
    <location>
        <begin position="106"/>
        <end position="124"/>
    </location>
</feature>
<feature type="compositionally biased region" description="Polar residues" evidence="2">
    <location>
        <begin position="696"/>
        <end position="707"/>
    </location>
</feature>
<dbReference type="Gene3D" id="1.25.40.10">
    <property type="entry name" value="Tetratricopeptide repeat domain"/>
    <property type="match status" value="1"/>
</dbReference>
<dbReference type="SMART" id="SM00028">
    <property type="entry name" value="TPR"/>
    <property type="match status" value="3"/>
</dbReference>
<dbReference type="InterPro" id="IPR019734">
    <property type="entry name" value="TPR_rpt"/>
</dbReference>
<dbReference type="Proteomes" id="UP000177360">
    <property type="component" value="Unassembled WGS sequence"/>
</dbReference>
<keyword evidence="1" id="KW-0802">TPR repeat</keyword>
<keyword evidence="3" id="KW-0472">Membrane</keyword>
<dbReference type="Pfam" id="PF13414">
    <property type="entry name" value="TPR_11"/>
    <property type="match status" value="1"/>
</dbReference>